<accession>A0ABZ2V8Z8</accession>
<evidence type="ECO:0000313" key="1">
    <source>
        <dbReference type="EMBL" id="WZC51059.1"/>
    </source>
</evidence>
<geneLocation type="plasmid" evidence="1 2">
    <name>pBS5-3-1</name>
</geneLocation>
<reference evidence="2" key="1">
    <citation type="submission" date="2024-04" db="EMBL/GenBank/DDBJ databases">
        <title>Phylogenomic analyses of a clade within the roseobacter group suggest taxonomic reassignments of species of the genera Aestuariivita, Citreicella, Loktanella, Nautella, Pelagibaca, Ruegeria, Thalassobius, Thiobacimonas and Tropicibacter, and the proposal o.</title>
        <authorList>
            <person name="Jeon C.O."/>
        </authorList>
    </citation>
    <scope>NUCLEOTIDE SEQUENCE [LARGE SCALE GENOMIC DNA]</scope>
    <source>
        <strain evidence="2">BS5-3</strain>
        <plasmid evidence="2">pBS5-3-1</plasmid>
    </source>
</reference>
<keyword evidence="1" id="KW-0614">Plasmid</keyword>
<protein>
    <submittedName>
        <fullName evidence="1">Uncharacterized protein</fullName>
    </submittedName>
</protein>
<dbReference type="EMBL" id="CP150952">
    <property type="protein sequence ID" value="WZC51059.1"/>
    <property type="molecule type" value="Genomic_DNA"/>
</dbReference>
<dbReference type="Proteomes" id="UP001440612">
    <property type="component" value="Plasmid pBS5-3-1"/>
</dbReference>
<evidence type="ECO:0000313" key="2">
    <source>
        <dbReference type="Proteomes" id="UP001440612"/>
    </source>
</evidence>
<name>A0ABZ2V8Z8_9RHOB</name>
<dbReference type="RefSeq" id="WP_341369155.1">
    <property type="nucleotide sequence ID" value="NZ_CP150952.2"/>
</dbReference>
<sequence>MFGKDHHQSAKIKPELTLLAPDGSVIAKMDHWAYEWKEADKGAA</sequence>
<organism evidence="1 2">
    <name type="scientific">Yoonia phaeophyticola</name>
    <dbReference type="NCBI Taxonomy" id="3137369"/>
    <lineage>
        <taxon>Bacteria</taxon>
        <taxon>Pseudomonadati</taxon>
        <taxon>Pseudomonadota</taxon>
        <taxon>Alphaproteobacteria</taxon>
        <taxon>Rhodobacterales</taxon>
        <taxon>Paracoccaceae</taxon>
        <taxon>Yoonia</taxon>
    </lineage>
</organism>
<keyword evidence="2" id="KW-1185">Reference proteome</keyword>
<gene>
    <name evidence="1" type="ORF">AABB29_20060</name>
</gene>
<proteinExistence type="predicted"/>